<dbReference type="Proteomes" id="UP000184048">
    <property type="component" value="Unassembled WGS sequence"/>
</dbReference>
<dbReference type="EMBL" id="FQUU01000013">
    <property type="protein sequence ID" value="SHF58708.1"/>
    <property type="molecule type" value="Genomic_DNA"/>
</dbReference>
<organism evidence="1 2">
    <name type="scientific">Flavisolibacter ginsengisoli DSM 18119</name>
    <dbReference type="NCBI Taxonomy" id="1121884"/>
    <lineage>
        <taxon>Bacteria</taxon>
        <taxon>Pseudomonadati</taxon>
        <taxon>Bacteroidota</taxon>
        <taxon>Chitinophagia</taxon>
        <taxon>Chitinophagales</taxon>
        <taxon>Chitinophagaceae</taxon>
        <taxon>Flavisolibacter</taxon>
    </lineage>
</organism>
<protein>
    <submittedName>
        <fullName evidence="1">Uncharacterized protein</fullName>
    </submittedName>
</protein>
<accession>A0A1M5CVF1</accession>
<sequence length="70" mass="8496">MLVAITYHFIEVKKIRDYKMALKALHIRLRKTLREEGISFYKYRGCDFKSLDRQPLLLLLLRRHISQNSF</sequence>
<evidence type="ECO:0000313" key="2">
    <source>
        <dbReference type="Proteomes" id="UP000184048"/>
    </source>
</evidence>
<reference evidence="1 2" key="1">
    <citation type="submission" date="2016-11" db="EMBL/GenBank/DDBJ databases">
        <authorList>
            <person name="Jaros S."/>
            <person name="Januszkiewicz K."/>
            <person name="Wedrychowicz H."/>
        </authorList>
    </citation>
    <scope>NUCLEOTIDE SEQUENCE [LARGE SCALE GENOMIC DNA]</scope>
    <source>
        <strain evidence="1 2">DSM 18119</strain>
    </source>
</reference>
<dbReference type="AlphaFoldDB" id="A0A1M5CVF1"/>
<keyword evidence="2" id="KW-1185">Reference proteome</keyword>
<name>A0A1M5CVF1_9BACT</name>
<evidence type="ECO:0000313" key="1">
    <source>
        <dbReference type="EMBL" id="SHF58708.1"/>
    </source>
</evidence>
<gene>
    <name evidence="1" type="ORF">SAMN02745131_03043</name>
</gene>
<proteinExistence type="predicted"/>